<organism evidence="2 3">
    <name type="scientific">Cerrena zonata</name>
    <dbReference type="NCBI Taxonomy" id="2478898"/>
    <lineage>
        <taxon>Eukaryota</taxon>
        <taxon>Fungi</taxon>
        <taxon>Dikarya</taxon>
        <taxon>Basidiomycota</taxon>
        <taxon>Agaricomycotina</taxon>
        <taxon>Agaricomycetes</taxon>
        <taxon>Polyporales</taxon>
        <taxon>Cerrenaceae</taxon>
        <taxon>Cerrena</taxon>
    </lineage>
</organism>
<proteinExistence type="predicted"/>
<reference evidence="2 3" key="1">
    <citation type="submission" date="2022-09" db="EMBL/GenBank/DDBJ databases">
        <authorList>
            <person name="Palmer J.M."/>
        </authorList>
    </citation>
    <scope>NUCLEOTIDE SEQUENCE [LARGE SCALE GENOMIC DNA]</scope>
    <source>
        <strain evidence="2 3">DSM 7382</strain>
    </source>
</reference>
<protein>
    <submittedName>
        <fullName evidence="2">Uncharacterized protein</fullName>
    </submittedName>
</protein>
<dbReference type="Proteomes" id="UP001385951">
    <property type="component" value="Unassembled WGS sequence"/>
</dbReference>
<dbReference type="AlphaFoldDB" id="A0AAW0FL07"/>
<comment type="caution">
    <text evidence="2">The sequence shown here is derived from an EMBL/GenBank/DDBJ whole genome shotgun (WGS) entry which is preliminary data.</text>
</comment>
<keyword evidence="3" id="KW-1185">Reference proteome</keyword>
<evidence type="ECO:0000313" key="3">
    <source>
        <dbReference type="Proteomes" id="UP001385951"/>
    </source>
</evidence>
<name>A0AAW0FL07_9APHY</name>
<sequence length="57" mass="6210">MFNRALMFVTAVCSVTAAVPLAFAPNADDIARRHMANNQTTRENIPNKVVLVPGAKR</sequence>
<dbReference type="EMBL" id="JASBNA010000046">
    <property type="protein sequence ID" value="KAK7680842.1"/>
    <property type="molecule type" value="Genomic_DNA"/>
</dbReference>
<feature type="chain" id="PRO_5043497248" evidence="1">
    <location>
        <begin position="18"/>
        <end position="57"/>
    </location>
</feature>
<gene>
    <name evidence="2" type="ORF">QCA50_016152</name>
</gene>
<keyword evidence="1" id="KW-0732">Signal</keyword>
<evidence type="ECO:0000313" key="2">
    <source>
        <dbReference type="EMBL" id="KAK7680842.1"/>
    </source>
</evidence>
<feature type="signal peptide" evidence="1">
    <location>
        <begin position="1"/>
        <end position="17"/>
    </location>
</feature>
<evidence type="ECO:0000256" key="1">
    <source>
        <dbReference type="SAM" id="SignalP"/>
    </source>
</evidence>
<accession>A0AAW0FL07</accession>